<comment type="caution">
    <text evidence="2">The sequence shown here is derived from an EMBL/GenBank/DDBJ whole genome shotgun (WGS) entry which is preliminary data.</text>
</comment>
<evidence type="ECO:0000313" key="4">
    <source>
        <dbReference type="Proteomes" id="UP001158986"/>
    </source>
</evidence>
<proteinExistence type="predicted"/>
<evidence type="ECO:0000313" key="2">
    <source>
        <dbReference type="EMBL" id="CAH0474225.1"/>
    </source>
</evidence>
<name>A0AAU9KNU7_9STRA</name>
<feature type="region of interest" description="Disordered" evidence="1">
    <location>
        <begin position="19"/>
        <end position="40"/>
    </location>
</feature>
<dbReference type="Proteomes" id="UP001160483">
    <property type="component" value="Unassembled WGS sequence"/>
</dbReference>
<dbReference type="Proteomes" id="UP001158986">
    <property type="component" value="Unassembled WGS sequence"/>
</dbReference>
<dbReference type="EMBL" id="CAKKTJ010000100">
    <property type="protein sequence ID" value="CAH0474225.1"/>
    <property type="molecule type" value="Genomic_DNA"/>
</dbReference>
<evidence type="ECO:0000313" key="3">
    <source>
        <dbReference type="EMBL" id="CAH0514177.1"/>
    </source>
</evidence>
<dbReference type="EMBL" id="CAKLCB010000056">
    <property type="protein sequence ID" value="CAH0514177.1"/>
    <property type="molecule type" value="Genomic_DNA"/>
</dbReference>
<evidence type="ECO:0000313" key="5">
    <source>
        <dbReference type="Proteomes" id="UP001160483"/>
    </source>
</evidence>
<dbReference type="AlphaFoldDB" id="A0AAU9KNU7"/>
<gene>
    <name evidence="3" type="ORF">PBS001_LOCUS944</name>
    <name evidence="2" type="ORF">PBS003_LOCUS1086</name>
</gene>
<evidence type="ECO:0000256" key="1">
    <source>
        <dbReference type="SAM" id="MobiDB-lite"/>
    </source>
</evidence>
<sequence>MKDNINYYQEKKWTDKSITHEEEKSIKTRTNAQKHKRRQKHNFIQRAIKSLTYHHNKVEKSEKKSVYDDDDEHSYKEELDMYIAASCANLCYNDNNKEAVDYSDDETSEEDFDPVLISPHKTGRIDFSVLITSIPSKTMTMTHEFVVPPVQVPDKYHRQDCKGGVLVAGRYVLFTNYAFKRQMHHIGHLGSLPERAEAQLHSLEQVSAGLYSGRVVEL</sequence>
<protein>
    <submittedName>
        <fullName evidence="2">Uncharacterized protein</fullName>
    </submittedName>
</protein>
<reference evidence="2 4" key="1">
    <citation type="submission" date="2021-11" db="EMBL/GenBank/DDBJ databases">
        <authorList>
            <person name="Islam A."/>
            <person name="Islam S."/>
            <person name="Flora M.S."/>
            <person name="Rahman M."/>
            <person name="Ziaur R.M."/>
            <person name="Epstein J.H."/>
            <person name="Hassan M."/>
            <person name="Klassen M."/>
            <person name="Woodard K."/>
            <person name="Webb A."/>
            <person name="Webby R.J."/>
            <person name="El Zowalaty M.E."/>
        </authorList>
    </citation>
    <scope>NUCLEOTIDE SEQUENCE</scope>
    <source>
        <strain evidence="3">Pbs1</strain>
        <strain evidence="2">Pbs3</strain>
    </source>
</reference>
<keyword evidence="4" id="KW-1185">Reference proteome</keyword>
<organism evidence="2 5">
    <name type="scientific">Peronospora belbahrii</name>
    <dbReference type="NCBI Taxonomy" id="622444"/>
    <lineage>
        <taxon>Eukaryota</taxon>
        <taxon>Sar</taxon>
        <taxon>Stramenopiles</taxon>
        <taxon>Oomycota</taxon>
        <taxon>Peronosporomycetes</taxon>
        <taxon>Peronosporales</taxon>
        <taxon>Peronosporaceae</taxon>
        <taxon>Peronospora</taxon>
    </lineage>
</organism>
<accession>A0AAU9KNU7</accession>